<dbReference type="Gene3D" id="3.90.1720.10">
    <property type="entry name" value="endopeptidase domain like (from Nostoc punctiforme)"/>
    <property type="match status" value="1"/>
</dbReference>
<evidence type="ECO:0000256" key="1">
    <source>
        <dbReference type="ARBA" id="ARBA00006088"/>
    </source>
</evidence>
<gene>
    <name evidence="6" type="ORF">AL503_001635</name>
</gene>
<feature type="compositionally biased region" description="Polar residues" evidence="3">
    <location>
        <begin position="219"/>
        <end position="229"/>
    </location>
</feature>
<feature type="region of interest" description="Disordered" evidence="3">
    <location>
        <begin position="328"/>
        <end position="387"/>
    </location>
</feature>
<dbReference type="InterPro" id="IPR007921">
    <property type="entry name" value="CHAP_dom"/>
</dbReference>
<dbReference type="SMART" id="SM00047">
    <property type="entry name" value="LYZ2"/>
    <property type="match status" value="1"/>
</dbReference>
<dbReference type="AlphaFoldDB" id="A0A2K0AYE2"/>
<evidence type="ECO:0000259" key="5">
    <source>
        <dbReference type="PROSITE" id="PS50911"/>
    </source>
</evidence>
<evidence type="ECO:0000256" key="3">
    <source>
        <dbReference type="SAM" id="MobiDB-lite"/>
    </source>
</evidence>
<evidence type="ECO:0000313" key="7">
    <source>
        <dbReference type="Proteomes" id="UP000053523"/>
    </source>
</evidence>
<feature type="region of interest" description="Disordered" evidence="3">
    <location>
        <begin position="581"/>
        <end position="607"/>
    </location>
</feature>
<feature type="compositionally biased region" description="Basic and acidic residues" evidence="3">
    <location>
        <begin position="328"/>
        <end position="353"/>
    </location>
</feature>
<dbReference type="InterPro" id="IPR051056">
    <property type="entry name" value="Glycosyl_Hydrolase_73"/>
</dbReference>
<proteinExistence type="inferred from homology"/>
<keyword evidence="4" id="KW-0732">Signal</keyword>
<dbReference type="PROSITE" id="PS50911">
    <property type="entry name" value="CHAP"/>
    <property type="match status" value="1"/>
</dbReference>
<dbReference type="Gene3D" id="4.10.80.30">
    <property type="entry name" value="DNA polymerase, domain 6"/>
    <property type="match status" value="1"/>
</dbReference>
<reference evidence="6 7" key="1">
    <citation type="submission" date="2017-12" db="EMBL/GenBank/DDBJ databases">
        <title>FDA dAtabase for Regulatory Grade micrObial Sequences (FDA-ARGOS): Supporting development and validation of Infectious Disease Dx tests.</title>
        <authorList>
            <person name="Hoffmann M."/>
            <person name="Allard M."/>
            <person name="Evans P."/>
            <person name="Brown E."/>
            <person name="Tallon L."/>
            <person name="Sadzewicz L."/>
            <person name="Sengamalay N."/>
            <person name="Ott S."/>
            <person name="Godinez A."/>
            <person name="Nagaraj S."/>
            <person name="Vavikolanu K."/>
            <person name="Aluvathingal J."/>
            <person name="Nadendla S."/>
            <person name="Sichtig H."/>
        </authorList>
    </citation>
    <scope>NUCLEOTIDE SEQUENCE [LARGE SCALE GENOMIC DNA]</scope>
    <source>
        <strain evidence="6 7">FDAARGOS_148</strain>
    </source>
</reference>
<feature type="compositionally biased region" description="Polar residues" evidence="3">
    <location>
        <begin position="582"/>
        <end position="607"/>
    </location>
</feature>
<name>A0A2K0AYE2_STAHA</name>
<dbReference type="EMBL" id="LORN02000006">
    <property type="protein sequence ID" value="PNN30014.1"/>
    <property type="molecule type" value="Genomic_DNA"/>
</dbReference>
<organism evidence="6 7">
    <name type="scientific">Staphylococcus haemolyticus</name>
    <dbReference type="NCBI Taxonomy" id="1283"/>
    <lineage>
        <taxon>Bacteria</taxon>
        <taxon>Bacillati</taxon>
        <taxon>Bacillota</taxon>
        <taxon>Bacilli</taxon>
        <taxon>Bacillales</taxon>
        <taxon>Staphylococcaceae</taxon>
        <taxon>Staphylococcus</taxon>
    </lineage>
</organism>
<keyword evidence="2" id="KW-0378">Hydrolase</keyword>
<dbReference type="PANTHER" id="PTHR33308:SF9">
    <property type="entry name" value="PEPTIDOGLYCAN HYDROLASE FLGJ"/>
    <property type="match status" value="1"/>
</dbReference>
<comment type="similarity">
    <text evidence="1">In the N-terminal section; belongs to the N-acetylmuramoyl-L-alanine amidase 2 family.</text>
</comment>
<feature type="compositionally biased region" description="Polar residues" evidence="3">
    <location>
        <begin position="54"/>
        <end position="75"/>
    </location>
</feature>
<dbReference type="Proteomes" id="UP000053523">
    <property type="component" value="Unassembled WGS sequence"/>
</dbReference>
<sequence>MSKHKFMIYFLTTTLVLPTFTTSIAHAEDTNEDAKMKSSSTQEEQTDHNEDVNDNNINEASQPDDTQSDNTSSEAPTKEDSKNKIKREKSKSSNTSSEEKDDDNTSVSRSHQKRDKDTNNTYRTPLSPIFDATHSSGLPASNFLNPDLYQNGFSLTHLIASLFNFDSDISDYEQPASTNETDDDTHSTNEQDTDSQDQDQTEHSASSSDTTDREHDDIQQSSEQANQSDKTSRQDDIDTNQQSTANQDKDDASVSKALDAIDDFVSDETDDDKDNQGSNNTDTTNHQSDNDDTSTDSKNDSSKTSSSDSNSLSESALDTVLDKYSEDAKKTHQDFESSKKDNETNTSKGEKTKNNTTKASNPQLPTKKELEHKTTPAQSFEDDFKQSNTRSTSLFQTLPQLNGSDVTDGDITVVENKGTRDFIKSIAKDAHKIGQDKDLYASVMIAQAILESSSGNSTLAQAPNYNLFGIKGSYKGQSVNFNTLEASSDNSMFSINAGFRKYPSTKASFEDYADLIKNGIDGNPTIYKPTWKHEAIDYRDATRHLSRTYATDPNYATKLNSLIKHYHLTDFDKKKMPDLDQYTKQTSSGEDTSGSEFKSFEITDSSSPYPQGQCTWYVYERVQQFGKKVGSDWGDAHNWDNRAERDNYDVSQTPSTHSAVVFEAGQAGAHDVYGHVAFVEKVNKDGSIVISESNVKSLGIVSYRTIDASTAEALHYIQPK</sequence>
<dbReference type="Gene3D" id="1.10.530.10">
    <property type="match status" value="1"/>
</dbReference>
<comment type="caution">
    <text evidence="6">The sequence shown here is derived from an EMBL/GenBank/DDBJ whole genome shotgun (WGS) entry which is preliminary data.</text>
</comment>
<feature type="compositionally biased region" description="Polar residues" evidence="3">
    <location>
        <begin position="354"/>
        <end position="364"/>
    </location>
</feature>
<dbReference type="Pfam" id="PF01832">
    <property type="entry name" value="Glucosaminidase"/>
    <property type="match status" value="1"/>
</dbReference>
<feature type="domain" description="Peptidase C51" evidence="5">
    <location>
        <begin position="589"/>
        <end position="718"/>
    </location>
</feature>
<dbReference type="PANTHER" id="PTHR33308">
    <property type="entry name" value="PEPTIDOGLYCAN HYDROLASE FLGJ"/>
    <property type="match status" value="1"/>
</dbReference>
<dbReference type="GO" id="GO:0004040">
    <property type="term" value="F:amidase activity"/>
    <property type="evidence" value="ECO:0007669"/>
    <property type="project" value="InterPro"/>
</dbReference>
<protein>
    <submittedName>
        <fullName evidence="6">N-acetylmuramoyl-L-alanine amidase</fullName>
    </submittedName>
</protein>
<dbReference type="InterPro" id="IPR002901">
    <property type="entry name" value="MGlyc_endo_b_GlcNAc-like_dom"/>
</dbReference>
<feature type="chain" id="PRO_5014355253" evidence="4">
    <location>
        <begin position="28"/>
        <end position="720"/>
    </location>
</feature>
<evidence type="ECO:0000256" key="2">
    <source>
        <dbReference type="ARBA" id="ARBA00022801"/>
    </source>
</evidence>
<feature type="signal peptide" evidence="4">
    <location>
        <begin position="1"/>
        <end position="27"/>
    </location>
</feature>
<feature type="compositionally biased region" description="Low complexity" evidence="3">
    <location>
        <begin position="278"/>
        <end position="287"/>
    </location>
</feature>
<feature type="compositionally biased region" description="Acidic residues" evidence="3">
    <location>
        <begin position="260"/>
        <end position="273"/>
    </location>
</feature>
<evidence type="ECO:0000313" key="6">
    <source>
        <dbReference type="EMBL" id="PNN30014.1"/>
    </source>
</evidence>
<dbReference type="Pfam" id="PF05257">
    <property type="entry name" value="CHAP"/>
    <property type="match status" value="1"/>
</dbReference>
<feature type="compositionally biased region" description="Low complexity" evidence="3">
    <location>
        <begin position="302"/>
        <end position="315"/>
    </location>
</feature>
<dbReference type="SUPFAM" id="SSF54001">
    <property type="entry name" value="Cysteine proteinases"/>
    <property type="match status" value="1"/>
</dbReference>
<feature type="region of interest" description="Disordered" evidence="3">
    <location>
        <begin position="31"/>
        <end position="128"/>
    </location>
</feature>
<accession>A0A2K0AYE2</accession>
<evidence type="ECO:0000256" key="4">
    <source>
        <dbReference type="SAM" id="SignalP"/>
    </source>
</evidence>
<feature type="region of interest" description="Disordered" evidence="3">
    <location>
        <begin position="171"/>
        <end position="316"/>
    </location>
</feature>
<dbReference type="RefSeq" id="WP_145426076.1">
    <property type="nucleotide sequence ID" value="NZ_VEGW01000002.1"/>
</dbReference>
<dbReference type="NCBIfam" id="NF006360">
    <property type="entry name" value="PRK08581.1-2"/>
    <property type="match status" value="1"/>
</dbReference>
<dbReference type="InterPro" id="IPR038765">
    <property type="entry name" value="Papain-like_cys_pep_sf"/>
</dbReference>